<dbReference type="AlphaFoldDB" id="A0AAX3NBD7"/>
<dbReference type="EMBL" id="CP110500">
    <property type="protein sequence ID" value="WDI79182.1"/>
    <property type="molecule type" value="Genomic_DNA"/>
</dbReference>
<name>A0AAX3NBD7_9PROT</name>
<protein>
    <recommendedName>
        <fullName evidence="4">Large ribosomal subunit protein uL4</fullName>
    </recommendedName>
    <alternativeName>
        <fullName evidence="5">50S ribosomal protein L4</fullName>
    </alternativeName>
</protein>
<dbReference type="GO" id="GO:0006412">
    <property type="term" value="P:translation"/>
    <property type="evidence" value="ECO:0007669"/>
    <property type="project" value="InterPro"/>
</dbReference>
<reference evidence="7" key="1">
    <citation type="submission" date="2022-11" db="EMBL/GenBank/DDBJ databases">
        <title>Genomic comparisons reveal selection pressure and functional variation between nutritional endosymbionts of cave-adapted and epigean Hawaiian planthoppers.</title>
        <authorList>
            <person name="Gossett J.M."/>
            <person name="Porter M.L."/>
            <person name="Vasquez Y."/>
            <person name="Bennett G.M."/>
            <person name="Chong R.A."/>
        </authorList>
    </citation>
    <scope>NUCLEOTIDE SEQUENCE</scope>
    <source>
        <strain evidence="7">OPOL2</strain>
    </source>
</reference>
<dbReference type="GO" id="GO:0005840">
    <property type="term" value="C:ribosome"/>
    <property type="evidence" value="ECO:0007669"/>
    <property type="project" value="UniProtKB-KW"/>
</dbReference>
<dbReference type="Proteomes" id="UP001222373">
    <property type="component" value="Chromosome"/>
</dbReference>
<dbReference type="InterPro" id="IPR013005">
    <property type="entry name" value="Ribosomal_uL4-like"/>
</dbReference>
<organism evidence="7 8">
    <name type="scientific">Candidatus Vidania fulgoroideorum</name>
    <dbReference type="NCBI Taxonomy" id="881286"/>
    <lineage>
        <taxon>Bacteria</taxon>
        <taxon>Pseudomonadati</taxon>
        <taxon>Pseudomonadota</taxon>
        <taxon>Betaproteobacteria</taxon>
        <taxon>Candidatus Vidania</taxon>
    </lineage>
</organism>
<keyword evidence="3" id="KW-0687">Ribonucleoprotein</keyword>
<evidence type="ECO:0000313" key="7">
    <source>
        <dbReference type="EMBL" id="WDI79182.1"/>
    </source>
</evidence>
<evidence type="ECO:0000256" key="4">
    <source>
        <dbReference type="ARBA" id="ARBA00035244"/>
    </source>
</evidence>
<dbReference type="Pfam" id="PF00573">
    <property type="entry name" value="Ribosomal_L4"/>
    <property type="match status" value="1"/>
</dbReference>
<keyword evidence="2 7" id="KW-0689">Ribosomal protein</keyword>
<evidence type="ECO:0000256" key="2">
    <source>
        <dbReference type="ARBA" id="ARBA00022980"/>
    </source>
</evidence>
<dbReference type="Gene3D" id="3.40.1370.10">
    <property type="match status" value="1"/>
</dbReference>
<sequence length="160" mass="19180">MIYKKINKETLKTFILSEYSNIRKLVSKQKNRGEISFSNKKPWKQKGTGNARSGRKSSPLWRKGGRSFPNGNENFKKKINKKVFFLAKMNILFSKKIFILENLNSFYFEEKSIFIYEKKKFQKIFKKNNVSTIDIKNFKIINILKYNNLIFTKKSFRYFI</sequence>
<evidence type="ECO:0000256" key="3">
    <source>
        <dbReference type="ARBA" id="ARBA00023274"/>
    </source>
</evidence>
<dbReference type="InterPro" id="IPR002136">
    <property type="entry name" value="Ribosomal_uL4"/>
</dbReference>
<dbReference type="SUPFAM" id="SSF52166">
    <property type="entry name" value="Ribosomal protein L4"/>
    <property type="match status" value="1"/>
</dbReference>
<proteinExistence type="inferred from homology"/>
<dbReference type="GO" id="GO:0003735">
    <property type="term" value="F:structural constituent of ribosome"/>
    <property type="evidence" value="ECO:0007669"/>
    <property type="project" value="InterPro"/>
</dbReference>
<evidence type="ECO:0000256" key="5">
    <source>
        <dbReference type="ARBA" id="ARBA00035462"/>
    </source>
</evidence>
<dbReference type="InterPro" id="IPR023574">
    <property type="entry name" value="Ribosomal_uL4_dom_sf"/>
</dbReference>
<accession>A0AAX3NBD7</accession>
<feature type="region of interest" description="Disordered" evidence="6">
    <location>
        <begin position="37"/>
        <end position="73"/>
    </location>
</feature>
<evidence type="ECO:0000313" key="8">
    <source>
        <dbReference type="Proteomes" id="UP001222373"/>
    </source>
</evidence>
<gene>
    <name evidence="7" type="primary">rplD</name>
    <name evidence="7" type="ORF">ONB67_00560</name>
</gene>
<evidence type="ECO:0000256" key="6">
    <source>
        <dbReference type="SAM" id="MobiDB-lite"/>
    </source>
</evidence>
<comment type="similarity">
    <text evidence="1">Belongs to the universal ribosomal protein uL4 family.</text>
</comment>
<dbReference type="GO" id="GO:1990904">
    <property type="term" value="C:ribonucleoprotein complex"/>
    <property type="evidence" value="ECO:0007669"/>
    <property type="project" value="UniProtKB-KW"/>
</dbReference>
<dbReference type="PANTHER" id="PTHR10746">
    <property type="entry name" value="50S RIBOSOMAL PROTEIN L4"/>
    <property type="match status" value="1"/>
</dbReference>
<dbReference type="PANTHER" id="PTHR10746:SF6">
    <property type="entry name" value="LARGE RIBOSOMAL SUBUNIT PROTEIN UL4M"/>
    <property type="match status" value="1"/>
</dbReference>
<evidence type="ECO:0000256" key="1">
    <source>
        <dbReference type="ARBA" id="ARBA00010528"/>
    </source>
</evidence>